<sequence>MTTTLATITERALDEHHHVLHEMKALGAHRPSSDILCMMCNSSASRASSCACHSCGVGYCSDNCRRSDFLHDKTCETFQAFAREERPSSNHYRATILGTEEGEINFTWVEIKDQDPASARISIAGEASRKMEAYRRDILKVQAAQAKENRLLHSAGCPFQRVERYETILYGLNGKAGLHNRDIGHGVFGCFPNHWNKTHTKVPLKWANKSLGITNPRGFKYQFAGPLVFLSYTYNDATGIQLLDLSLRDLRTIAKSMLSHGRPNSNLSYATEASQPYFELGLPLDGVNAIKISTTLPAFEAASVPQLIRRRDTGSPLVPLDCKAFVEYFEMPSPECLDFMPMAAAYAVGLKWHVALPRSDVAPPFKWAVEMECPRELRALCEGVALEDADAETGDRLPEWRYESDGRFGGVILVMHATGEKIDVHQVRALMHYAAVNPAYTWSRRDFEGFFQYYRALLRKRIMQGTMEPWEDCANPYELEQPQFMNSDRYYITDKKEVYESLDLLKARMQRRLEELPGVPPADLEGRRMFETVSRVAMNWKYWMKRIAERLEEAGLPLTEDLLPFDYRD</sequence>
<organism evidence="1 2">
    <name type="scientific">Bombardia bombarda</name>
    <dbReference type="NCBI Taxonomy" id="252184"/>
    <lineage>
        <taxon>Eukaryota</taxon>
        <taxon>Fungi</taxon>
        <taxon>Dikarya</taxon>
        <taxon>Ascomycota</taxon>
        <taxon>Pezizomycotina</taxon>
        <taxon>Sordariomycetes</taxon>
        <taxon>Sordariomycetidae</taxon>
        <taxon>Sordariales</taxon>
        <taxon>Lasiosphaeriaceae</taxon>
        <taxon>Bombardia</taxon>
    </lineage>
</organism>
<dbReference type="EMBL" id="JAULSR010000010">
    <property type="protein sequence ID" value="KAK0610674.1"/>
    <property type="molecule type" value="Genomic_DNA"/>
</dbReference>
<gene>
    <name evidence="1" type="ORF">B0T17DRAFT_512159</name>
</gene>
<protein>
    <submittedName>
        <fullName evidence="1">Uncharacterized protein</fullName>
    </submittedName>
</protein>
<keyword evidence="2" id="KW-1185">Reference proteome</keyword>
<name>A0AA39W452_9PEZI</name>
<evidence type="ECO:0000313" key="1">
    <source>
        <dbReference type="EMBL" id="KAK0610674.1"/>
    </source>
</evidence>
<accession>A0AA39W452</accession>
<comment type="caution">
    <text evidence="1">The sequence shown here is derived from an EMBL/GenBank/DDBJ whole genome shotgun (WGS) entry which is preliminary data.</text>
</comment>
<proteinExistence type="predicted"/>
<dbReference type="AlphaFoldDB" id="A0AA39W452"/>
<evidence type="ECO:0000313" key="2">
    <source>
        <dbReference type="Proteomes" id="UP001174934"/>
    </source>
</evidence>
<dbReference type="Proteomes" id="UP001174934">
    <property type="component" value="Unassembled WGS sequence"/>
</dbReference>
<reference evidence="1" key="1">
    <citation type="submission" date="2023-06" db="EMBL/GenBank/DDBJ databases">
        <title>Genome-scale phylogeny and comparative genomics of the fungal order Sordariales.</title>
        <authorList>
            <consortium name="Lawrence Berkeley National Laboratory"/>
            <person name="Hensen N."/>
            <person name="Bonometti L."/>
            <person name="Westerberg I."/>
            <person name="Brannstrom I.O."/>
            <person name="Guillou S."/>
            <person name="Cros-Aarteil S."/>
            <person name="Calhoun S."/>
            <person name="Haridas S."/>
            <person name="Kuo A."/>
            <person name="Mondo S."/>
            <person name="Pangilinan J."/>
            <person name="Riley R."/>
            <person name="LaButti K."/>
            <person name="Andreopoulos B."/>
            <person name="Lipzen A."/>
            <person name="Chen C."/>
            <person name="Yanf M."/>
            <person name="Daum C."/>
            <person name="Ng V."/>
            <person name="Clum A."/>
            <person name="Steindorff A."/>
            <person name="Ohm R."/>
            <person name="Martin F."/>
            <person name="Silar P."/>
            <person name="Natvig D."/>
            <person name="Lalanne C."/>
            <person name="Gautier V."/>
            <person name="Ament-velasquez S.L."/>
            <person name="Kruys A."/>
            <person name="Hutchinson M.I."/>
            <person name="Powell A.J."/>
            <person name="Barry K."/>
            <person name="Miller A.N."/>
            <person name="Grigoriev I.V."/>
            <person name="Debuchy R."/>
            <person name="Gladieux P."/>
            <person name="Thoren M.H."/>
            <person name="Johannesson H."/>
        </authorList>
    </citation>
    <scope>NUCLEOTIDE SEQUENCE</scope>
    <source>
        <strain evidence="1">SMH3391-2</strain>
    </source>
</reference>